<evidence type="ECO:0000313" key="7">
    <source>
        <dbReference type="Proteomes" id="UP001140206"/>
    </source>
</evidence>
<dbReference type="GO" id="GO:0004386">
    <property type="term" value="F:helicase activity"/>
    <property type="evidence" value="ECO:0007669"/>
    <property type="project" value="UniProtKB-KW"/>
</dbReference>
<dbReference type="InterPro" id="IPR045529">
    <property type="entry name" value="DUF6469"/>
</dbReference>
<keyword evidence="3" id="KW-0347">Helicase</keyword>
<dbReference type="SMART" id="SM00382">
    <property type="entry name" value="AAA"/>
    <property type="match status" value="2"/>
</dbReference>
<name>A0AAV8C0N0_9POAL</name>
<sequence length="1544" mass="173876">MEETRADMCSALEGFSHAPYIEIRRLDHAKGDSYKISVAKPVNETNSRENYVPQESDVVILSKEKPKHISDLARNGWRYTVAIISKGGKDGVLSDNDAIIRVPHAFSFDLDLITNELKEPLFAVFLFNILTYNRIWKMLDSKSDSFSSSIIMGKVLSINSMGDKEDSMLFASSLLQGVPDKDILDTFSRFNLNVSQYNAILDCASSIEQLTSSLKLIWGPPGTGKTNTISMLLALMVVKTFRTITCAPTNTAVVEVASRLLRLVEDSSDLLHSDIVLFGNKDRMRIDGGLSKIFLEDRVGRLLECFMPHSGIQHCIGSMIDIFKNCEVHYQLYLNDHKKKDEFRDVMDNKSADDGDEKVMSIAEYAKTRFDALSKDLKYLIELLSGHLSIPDMFEKRSVEEFVLQHVHCILCTASSSFKLHGVEMKHKPLEVLVIDEAAQLKESESLIPLLLPGIKHVVLIGDQFQLPALVKSKISDEANFGRSLFERLSSLGYSKHLLDVQYRMHPAISRFPVSNFYNNRISDGPNVTSQSYEKRFLTGQMYGSYSFINVEQGEETKDKFGRSLRNPIEVAAVVHIVKKLFRESVYLGQNLTVGVVSPYNAQVKLIQDKLGKTYDLYEGFQVKVRSIDGFQGGEEDVIIFSTVRSNTTGSVGFLSNINRTNVALTRAKHCLYIIGNATTLSKSDSVWQKIVSDAKNRGCLFKSEDDRDLQNAIIRAVIEQDELEDIINFDTLRINGPKSKIKKIPRTFTSFSEYVNYFTVPLMEETRADMCSALEGFSNAPYIEILRVHHAKDKSYNILVANPVKGKNSRETYVPKEADIVVLSKEIPNHISDLSRNGWRYTVAVISKVGEEGSQLSDNDAIIKVSHAFSFDLDFETNQLKEPLFAVFLFNILTNNRIWKMLDSEFEISNSIIRKVFSYSSVGVREDNILPKVSGVLQNASQKEIVDIFLRWNLNDSQLNAILDCASSMEQLTSSLKLIWGPPGTGKTKTISMLLYLMLIKNCRTVTCAPTNTAVVEVAARLLNLVEDSSDLFQSDIALFGNKDRMRIDGGLSKIFLEDRVGRLLKCFMPHTGIRHCISTMIDIFQKCELQYELYINNIKVIDDGCKEMYYECQDDLGREVIEDVSREVMDDKCTEVTTDAGCSEVMSLTEYVKTRFVVLARDLKYFIVVFLNDFPRALISQKALREMHETLKLLEIMEDLMYNSSNADRIIEMQLKTEVLSTPAISSIGNLKNVIARSSISFFHLVLARDLFLEKLRFLSGRLSIPKTIERRSIEDFVLQHVRSVLCTASSSFKLHRVNMINRPLEVVVVDEAAQLKESESLIPLQLPGIKHAVLIGDEFQLPALVKSKISEEAYFGRSLFERLSSLGCKSAYSGQNITLGVVSPYNAQVKLIQEKLGKTYDSCEGFKVKVRSIDGFQGGEEDVIIFSTVRSNTTGNVGFLSNINRTNVALTRAKHCLYIIGNATTLSKSKSVWKKIVSDAKNRGCLFKSEDDRDLQNAIIRAVIEQDDLEDAINFDSLRISGTKSKGSNWLSRSSSKKKNH</sequence>
<dbReference type="PANTHER" id="PTHR10887:SF435">
    <property type="entry name" value="OS02G0684150 PROTEIN"/>
    <property type="match status" value="1"/>
</dbReference>
<dbReference type="Pfam" id="PF20073">
    <property type="entry name" value="DUF6469"/>
    <property type="match status" value="2"/>
</dbReference>
<dbReference type="InterPro" id="IPR003593">
    <property type="entry name" value="AAA+_ATPase"/>
</dbReference>
<proteinExistence type="predicted"/>
<organism evidence="6 7">
    <name type="scientific">Rhynchospora pubera</name>
    <dbReference type="NCBI Taxonomy" id="906938"/>
    <lineage>
        <taxon>Eukaryota</taxon>
        <taxon>Viridiplantae</taxon>
        <taxon>Streptophyta</taxon>
        <taxon>Embryophyta</taxon>
        <taxon>Tracheophyta</taxon>
        <taxon>Spermatophyta</taxon>
        <taxon>Magnoliopsida</taxon>
        <taxon>Liliopsida</taxon>
        <taxon>Poales</taxon>
        <taxon>Cyperaceae</taxon>
        <taxon>Cyperoideae</taxon>
        <taxon>Rhynchosporeae</taxon>
        <taxon>Rhynchospora</taxon>
    </lineage>
</organism>
<keyword evidence="2 6" id="KW-0378">Hydrolase</keyword>
<dbReference type="InterPro" id="IPR041679">
    <property type="entry name" value="DNA2/NAM7-like_C"/>
</dbReference>
<dbReference type="EMBL" id="JAMFTS010000005">
    <property type="protein sequence ID" value="KAJ4748112.1"/>
    <property type="molecule type" value="Genomic_DNA"/>
</dbReference>
<comment type="caution">
    <text evidence="6">The sequence shown here is derived from an EMBL/GenBank/DDBJ whole genome shotgun (WGS) entry which is preliminary data.</text>
</comment>
<dbReference type="FunFam" id="3.40.50.300:FF:000326">
    <property type="entry name" value="P-loop containing nucleoside triphosphate hydrolase"/>
    <property type="match status" value="2"/>
</dbReference>
<dbReference type="InterPro" id="IPR027417">
    <property type="entry name" value="P-loop_NTPase"/>
</dbReference>
<keyword evidence="1" id="KW-0547">Nucleotide-binding</keyword>
<evidence type="ECO:0000259" key="5">
    <source>
        <dbReference type="SMART" id="SM00382"/>
    </source>
</evidence>
<dbReference type="InterPro" id="IPR047187">
    <property type="entry name" value="SF1_C_Upf1"/>
</dbReference>
<dbReference type="PANTHER" id="PTHR10887">
    <property type="entry name" value="DNA2/NAM7 HELICASE FAMILY"/>
    <property type="match status" value="1"/>
</dbReference>
<evidence type="ECO:0000256" key="4">
    <source>
        <dbReference type="ARBA" id="ARBA00022840"/>
    </source>
</evidence>
<dbReference type="Gene3D" id="3.40.50.300">
    <property type="entry name" value="P-loop containing nucleotide triphosphate hydrolases"/>
    <property type="match status" value="4"/>
</dbReference>
<dbReference type="GO" id="GO:0016787">
    <property type="term" value="F:hydrolase activity"/>
    <property type="evidence" value="ECO:0007669"/>
    <property type="project" value="UniProtKB-KW"/>
</dbReference>
<protein>
    <submittedName>
        <fullName evidence="6">P-loop containing nucleoside triphosphate hydrolases superfamily protein</fullName>
    </submittedName>
</protein>
<evidence type="ECO:0000313" key="6">
    <source>
        <dbReference type="EMBL" id="KAJ4748112.1"/>
    </source>
</evidence>
<dbReference type="GO" id="GO:0005524">
    <property type="term" value="F:ATP binding"/>
    <property type="evidence" value="ECO:0007669"/>
    <property type="project" value="UniProtKB-KW"/>
</dbReference>
<reference evidence="6" key="1">
    <citation type="submission" date="2022-08" db="EMBL/GenBank/DDBJ databases">
        <authorList>
            <person name="Marques A."/>
        </authorList>
    </citation>
    <scope>NUCLEOTIDE SEQUENCE</scope>
    <source>
        <strain evidence="6">RhyPub2mFocal</strain>
        <tissue evidence="6">Leaves</tissue>
    </source>
</reference>
<keyword evidence="7" id="KW-1185">Reference proteome</keyword>
<dbReference type="FunFam" id="3.40.50.300:FF:002771">
    <property type="entry name" value="p-loop containing nucleoside triphosphate hydrolase superfamily protein"/>
    <property type="match status" value="1"/>
</dbReference>
<dbReference type="Pfam" id="PF13086">
    <property type="entry name" value="AAA_11"/>
    <property type="match status" value="3"/>
</dbReference>
<dbReference type="Pfam" id="PF13087">
    <property type="entry name" value="AAA_12"/>
    <property type="match status" value="2"/>
</dbReference>
<dbReference type="InterPro" id="IPR045055">
    <property type="entry name" value="DNA2/NAM7-like"/>
</dbReference>
<evidence type="ECO:0000256" key="3">
    <source>
        <dbReference type="ARBA" id="ARBA00022806"/>
    </source>
</evidence>
<evidence type="ECO:0000256" key="1">
    <source>
        <dbReference type="ARBA" id="ARBA00022741"/>
    </source>
</evidence>
<accession>A0AAV8C0N0</accession>
<dbReference type="CDD" id="cd18808">
    <property type="entry name" value="SF1_C_Upf1"/>
    <property type="match status" value="2"/>
</dbReference>
<keyword evidence="4" id="KW-0067">ATP-binding</keyword>
<dbReference type="InterPro" id="IPR041677">
    <property type="entry name" value="DNA2/NAM7_AAA_11"/>
</dbReference>
<feature type="domain" description="AAA+ ATPase" evidence="5">
    <location>
        <begin position="211"/>
        <end position="485"/>
    </location>
</feature>
<feature type="domain" description="AAA+ ATPase" evidence="5">
    <location>
        <begin position="974"/>
        <end position="1362"/>
    </location>
</feature>
<dbReference type="Proteomes" id="UP001140206">
    <property type="component" value="Chromosome 5"/>
</dbReference>
<evidence type="ECO:0000256" key="2">
    <source>
        <dbReference type="ARBA" id="ARBA00022801"/>
    </source>
</evidence>
<dbReference type="SUPFAM" id="SSF52540">
    <property type="entry name" value="P-loop containing nucleoside triphosphate hydrolases"/>
    <property type="match status" value="2"/>
</dbReference>
<gene>
    <name evidence="6" type="ORF">LUZ62_082517</name>
</gene>
<dbReference type="GO" id="GO:0005694">
    <property type="term" value="C:chromosome"/>
    <property type="evidence" value="ECO:0007669"/>
    <property type="project" value="UniProtKB-ARBA"/>
</dbReference>